<dbReference type="CDD" id="cd14014">
    <property type="entry name" value="STKc_PknB_like"/>
    <property type="match status" value="1"/>
</dbReference>
<dbReference type="Gene3D" id="3.30.200.20">
    <property type="entry name" value="Phosphorylase Kinase, domain 1"/>
    <property type="match status" value="1"/>
</dbReference>
<keyword evidence="1" id="KW-0808">Transferase</keyword>
<dbReference type="InterPro" id="IPR017441">
    <property type="entry name" value="Protein_kinase_ATP_BS"/>
</dbReference>
<accession>A0ABT5SE77</accession>
<reference evidence="9 10" key="1">
    <citation type="submission" date="2023-02" db="EMBL/GenBank/DDBJ databases">
        <title>Study of novel species of the Microbacterium genus.</title>
        <authorList>
            <person name="Arroyo-Herrera I."/>
            <person name="Roman-Ponce B."/>
            <person name="Vasquez-Murrieta M.S."/>
        </authorList>
    </citation>
    <scope>NUCLEOTIDE SEQUENCE [LARGE SCALE GENOMIC DNA]</scope>
    <source>
        <strain evidence="9 10">NE1TT3</strain>
    </source>
</reference>
<dbReference type="PROSITE" id="PS50011">
    <property type="entry name" value="PROTEIN_KINASE_DOM"/>
    <property type="match status" value="1"/>
</dbReference>
<dbReference type="Pfam" id="PF00069">
    <property type="entry name" value="Pkinase"/>
    <property type="match status" value="1"/>
</dbReference>
<feature type="compositionally biased region" description="Basic and acidic residues" evidence="6">
    <location>
        <begin position="429"/>
        <end position="489"/>
    </location>
</feature>
<proteinExistence type="predicted"/>
<dbReference type="SUPFAM" id="SSF56112">
    <property type="entry name" value="Protein kinase-like (PK-like)"/>
    <property type="match status" value="1"/>
</dbReference>
<dbReference type="PROSITE" id="PS00108">
    <property type="entry name" value="PROTEIN_KINASE_ST"/>
    <property type="match status" value="1"/>
</dbReference>
<keyword evidence="4 5" id="KW-0067">ATP-binding</keyword>
<feature type="binding site" evidence="5">
    <location>
        <position position="45"/>
    </location>
    <ligand>
        <name>ATP</name>
        <dbReference type="ChEBI" id="CHEBI:30616"/>
    </ligand>
</feature>
<organism evidence="9 10">
    <name type="scientific">Microbacterium thalli</name>
    <dbReference type="NCBI Taxonomy" id="3027921"/>
    <lineage>
        <taxon>Bacteria</taxon>
        <taxon>Bacillati</taxon>
        <taxon>Actinomycetota</taxon>
        <taxon>Actinomycetes</taxon>
        <taxon>Micrococcales</taxon>
        <taxon>Microbacteriaceae</taxon>
        <taxon>Microbacterium</taxon>
    </lineage>
</organism>
<gene>
    <name evidence="9" type="ORF">PUW80_01790</name>
</gene>
<feature type="domain" description="Protein kinase" evidence="8">
    <location>
        <begin position="16"/>
        <end position="275"/>
    </location>
</feature>
<dbReference type="EMBL" id="JAQZCI010000001">
    <property type="protein sequence ID" value="MDD7961077.1"/>
    <property type="molecule type" value="Genomic_DNA"/>
</dbReference>
<evidence type="ECO:0000256" key="5">
    <source>
        <dbReference type="PROSITE-ProRule" id="PRU10141"/>
    </source>
</evidence>
<dbReference type="InterPro" id="IPR011009">
    <property type="entry name" value="Kinase-like_dom_sf"/>
</dbReference>
<keyword evidence="7" id="KW-0472">Membrane</keyword>
<dbReference type="PANTHER" id="PTHR43289:SF34">
    <property type="entry name" value="SERINE_THREONINE-PROTEIN KINASE YBDM-RELATED"/>
    <property type="match status" value="1"/>
</dbReference>
<name>A0ABT5SE77_9MICO</name>
<comment type="caution">
    <text evidence="9">The sequence shown here is derived from an EMBL/GenBank/DDBJ whole genome shotgun (WGS) entry which is preliminary data.</text>
</comment>
<dbReference type="InterPro" id="IPR008271">
    <property type="entry name" value="Ser/Thr_kinase_AS"/>
</dbReference>
<evidence type="ECO:0000259" key="8">
    <source>
        <dbReference type="PROSITE" id="PS50011"/>
    </source>
</evidence>
<dbReference type="Gene3D" id="1.10.510.10">
    <property type="entry name" value="Transferase(Phosphotransferase) domain 1"/>
    <property type="match status" value="1"/>
</dbReference>
<evidence type="ECO:0000256" key="1">
    <source>
        <dbReference type="ARBA" id="ARBA00022679"/>
    </source>
</evidence>
<dbReference type="Proteomes" id="UP001218170">
    <property type="component" value="Unassembled WGS sequence"/>
</dbReference>
<dbReference type="GO" id="GO:0016301">
    <property type="term" value="F:kinase activity"/>
    <property type="evidence" value="ECO:0007669"/>
    <property type="project" value="UniProtKB-KW"/>
</dbReference>
<sequence>MTNDPPPTEAMLDGRYRLGDCVGQGGMARVYRAEDVLLGRTVAIKLLRPEMEGATSNRARSEMTVLASLNHPALVTLYDAQLSPGRAEYLVMEFVDGPTLAARIAAGPLPPADVAALAADLAEALHVVHGAGIVHRDIKPSNVLLSQTSLPGSRSGAKLADFGISVLVDAARLTQPGTVIGTAAYLAPEQLTNAPPAPPADIYALGLVLLESLTGGRAFPHAEGFGEALARLSVAPEIPDALGADWVALLTRMTAMRPEERPSAVDVYAAASDLVRRPATPALPPLPAVAAAAPTPTATQTRVMPAAGAPAAAGAVAVAGAAGGTAAGAATTMAMDETDERRRSRRRVGLIGGLAAAALAATAVTGAWLAGTAGPEAPPTTPADTEQSPAPEPAPVGTPQPATVVEEPADEAPAAPVEDSNGGGGEVSEADRKAAEEAAKAAEEAAKDAAKAAEEAAKKAEAEAEKRDQEQRKAEEEARKRGEEKRADD</sequence>
<evidence type="ECO:0000256" key="4">
    <source>
        <dbReference type="ARBA" id="ARBA00022840"/>
    </source>
</evidence>
<evidence type="ECO:0000313" key="10">
    <source>
        <dbReference type="Proteomes" id="UP001218170"/>
    </source>
</evidence>
<evidence type="ECO:0000256" key="2">
    <source>
        <dbReference type="ARBA" id="ARBA00022741"/>
    </source>
</evidence>
<evidence type="ECO:0000256" key="6">
    <source>
        <dbReference type="SAM" id="MobiDB-lite"/>
    </source>
</evidence>
<evidence type="ECO:0000256" key="7">
    <source>
        <dbReference type="SAM" id="Phobius"/>
    </source>
</evidence>
<feature type="transmembrane region" description="Helical" evidence="7">
    <location>
        <begin position="348"/>
        <end position="370"/>
    </location>
</feature>
<keyword evidence="7" id="KW-1133">Transmembrane helix</keyword>
<keyword evidence="3 9" id="KW-0418">Kinase</keyword>
<feature type="region of interest" description="Disordered" evidence="6">
    <location>
        <begin position="370"/>
        <end position="489"/>
    </location>
</feature>
<dbReference type="SMART" id="SM00220">
    <property type="entry name" value="S_TKc"/>
    <property type="match status" value="1"/>
</dbReference>
<protein>
    <submittedName>
        <fullName evidence="9">Protein kinase</fullName>
    </submittedName>
</protein>
<dbReference type="PANTHER" id="PTHR43289">
    <property type="entry name" value="MITOGEN-ACTIVATED PROTEIN KINASE KINASE KINASE 20-RELATED"/>
    <property type="match status" value="1"/>
</dbReference>
<dbReference type="InterPro" id="IPR000719">
    <property type="entry name" value="Prot_kinase_dom"/>
</dbReference>
<keyword evidence="10" id="KW-1185">Reference proteome</keyword>
<keyword evidence="7" id="KW-0812">Transmembrane</keyword>
<evidence type="ECO:0000256" key="3">
    <source>
        <dbReference type="ARBA" id="ARBA00022777"/>
    </source>
</evidence>
<keyword evidence="2 5" id="KW-0547">Nucleotide-binding</keyword>
<dbReference type="PROSITE" id="PS00107">
    <property type="entry name" value="PROTEIN_KINASE_ATP"/>
    <property type="match status" value="1"/>
</dbReference>
<evidence type="ECO:0000313" key="9">
    <source>
        <dbReference type="EMBL" id="MDD7961077.1"/>
    </source>
</evidence>